<evidence type="ECO:0000313" key="3">
    <source>
        <dbReference type="Proteomes" id="UP000307140"/>
    </source>
</evidence>
<dbReference type="Proteomes" id="UP000307140">
    <property type="component" value="Unassembled WGS sequence"/>
</dbReference>
<reference evidence="2 3" key="1">
    <citation type="submission" date="2019-05" db="EMBL/GenBank/DDBJ databases">
        <title>Polaribacter aestuariivivens sp. nov., isolated from a tidal flat.</title>
        <authorList>
            <person name="Yoon J.-H."/>
        </authorList>
    </citation>
    <scope>NUCLEOTIDE SEQUENCE [LARGE SCALE GENOMIC DNA]</scope>
    <source>
        <strain evidence="2 3">DBTF-3</strain>
    </source>
</reference>
<dbReference type="AlphaFoldDB" id="A0A5S3N537"/>
<accession>A0A5S3N537</accession>
<keyword evidence="3" id="KW-1185">Reference proteome</keyword>
<dbReference type="OrthoDB" id="893802at2"/>
<keyword evidence="1" id="KW-0732">Signal</keyword>
<evidence type="ECO:0000313" key="2">
    <source>
        <dbReference type="EMBL" id="TMM30461.1"/>
    </source>
</evidence>
<gene>
    <name evidence="2" type="ORF">FDT66_06770</name>
</gene>
<dbReference type="RefSeq" id="WP_138535412.1">
    <property type="nucleotide sequence ID" value="NZ_VANR01000003.1"/>
</dbReference>
<feature type="signal peptide" evidence="1">
    <location>
        <begin position="1"/>
        <end position="25"/>
    </location>
</feature>
<dbReference type="PROSITE" id="PS51257">
    <property type="entry name" value="PROKAR_LIPOPROTEIN"/>
    <property type="match status" value="1"/>
</dbReference>
<evidence type="ECO:0000256" key="1">
    <source>
        <dbReference type="SAM" id="SignalP"/>
    </source>
</evidence>
<protein>
    <recommendedName>
        <fullName evidence="4">Lipoprotein</fullName>
    </recommendedName>
</protein>
<sequence>MKPLITKQKVLLLVAILAFSSCLNTDDLPNYKYEFIGINEAETPTSFTFGARDTINLKYTLPNSCYSFDNIYYEYQDTARVVAVRAFVDLDAVCTQATIEKEYKLIVNVSQKQDYLFKFFKGKDTNGENIFEEIVIPVN</sequence>
<feature type="chain" id="PRO_5024289940" description="Lipoprotein" evidence="1">
    <location>
        <begin position="26"/>
        <end position="139"/>
    </location>
</feature>
<organism evidence="2 3">
    <name type="scientific">Polaribacter aestuariivivens</name>
    <dbReference type="NCBI Taxonomy" id="2304626"/>
    <lineage>
        <taxon>Bacteria</taxon>
        <taxon>Pseudomonadati</taxon>
        <taxon>Bacteroidota</taxon>
        <taxon>Flavobacteriia</taxon>
        <taxon>Flavobacteriales</taxon>
        <taxon>Flavobacteriaceae</taxon>
    </lineage>
</organism>
<dbReference type="EMBL" id="VANR01000003">
    <property type="protein sequence ID" value="TMM30461.1"/>
    <property type="molecule type" value="Genomic_DNA"/>
</dbReference>
<proteinExistence type="predicted"/>
<name>A0A5S3N537_9FLAO</name>
<evidence type="ECO:0008006" key="4">
    <source>
        <dbReference type="Google" id="ProtNLM"/>
    </source>
</evidence>
<comment type="caution">
    <text evidence="2">The sequence shown here is derived from an EMBL/GenBank/DDBJ whole genome shotgun (WGS) entry which is preliminary data.</text>
</comment>